<dbReference type="AlphaFoldDB" id="A0A1Q9EXM1"/>
<evidence type="ECO:0000313" key="2">
    <source>
        <dbReference type="EMBL" id="OLQ12197.1"/>
    </source>
</evidence>
<accession>A0A1Q9EXM1</accession>
<name>A0A1Q9EXM1_SYMMI</name>
<evidence type="ECO:0000256" key="1">
    <source>
        <dbReference type="SAM" id="MobiDB-lite"/>
    </source>
</evidence>
<protein>
    <submittedName>
        <fullName evidence="2">Uncharacterized protein</fullName>
    </submittedName>
</protein>
<dbReference type="OrthoDB" id="431497at2759"/>
<feature type="region of interest" description="Disordered" evidence="1">
    <location>
        <begin position="1"/>
        <end position="71"/>
    </location>
</feature>
<feature type="compositionally biased region" description="Basic and acidic residues" evidence="1">
    <location>
        <begin position="244"/>
        <end position="260"/>
    </location>
</feature>
<proteinExistence type="predicted"/>
<evidence type="ECO:0000313" key="3">
    <source>
        <dbReference type="Proteomes" id="UP000186817"/>
    </source>
</evidence>
<reference evidence="2 3" key="1">
    <citation type="submission" date="2016-02" db="EMBL/GenBank/DDBJ databases">
        <title>Genome analysis of coral dinoflagellate symbionts highlights evolutionary adaptations to a symbiotic lifestyle.</title>
        <authorList>
            <person name="Aranda M."/>
            <person name="Li Y."/>
            <person name="Liew Y.J."/>
            <person name="Baumgarten S."/>
            <person name="Simakov O."/>
            <person name="Wilson M."/>
            <person name="Piel J."/>
            <person name="Ashoor H."/>
            <person name="Bougouffa S."/>
            <person name="Bajic V.B."/>
            <person name="Ryu T."/>
            <person name="Ravasi T."/>
            <person name="Bayer T."/>
            <person name="Micklem G."/>
            <person name="Kim H."/>
            <person name="Bhak J."/>
            <person name="Lajeunesse T.C."/>
            <person name="Voolstra C.R."/>
        </authorList>
    </citation>
    <scope>NUCLEOTIDE SEQUENCE [LARGE SCALE GENOMIC DNA]</scope>
    <source>
        <strain evidence="2 3">CCMP2467</strain>
    </source>
</reference>
<organism evidence="2 3">
    <name type="scientific">Symbiodinium microadriaticum</name>
    <name type="common">Dinoflagellate</name>
    <name type="synonym">Zooxanthella microadriatica</name>
    <dbReference type="NCBI Taxonomy" id="2951"/>
    <lineage>
        <taxon>Eukaryota</taxon>
        <taxon>Sar</taxon>
        <taxon>Alveolata</taxon>
        <taxon>Dinophyceae</taxon>
        <taxon>Suessiales</taxon>
        <taxon>Symbiodiniaceae</taxon>
        <taxon>Symbiodinium</taxon>
    </lineage>
</organism>
<comment type="caution">
    <text evidence="2">The sequence shown here is derived from an EMBL/GenBank/DDBJ whole genome shotgun (WGS) entry which is preliminary data.</text>
</comment>
<gene>
    <name evidence="2" type="ORF">AK812_SmicGene3883</name>
</gene>
<dbReference type="Proteomes" id="UP000186817">
    <property type="component" value="Unassembled WGS sequence"/>
</dbReference>
<feature type="region of interest" description="Disordered" evidence="1">
    <location>
        <begin position="162"/>
        <end position="206"/>
    </location>
</feature>
<sequence>MGGHSYEGSGYQSGRGSKGKGHGKRSQRSQEVSTKHGLDAITMDGDKASTSGQQSGDAALGSETGGYQDPSRFIRLSLNQKMITAKVQAANNQIEEIQGRKRDLLQQRSVKCGARRAALATAAESVDEAEGQNQERCADLQSYIAQYEGLTKEEEAQLQQLGEELQDAEKSSSAHPALNVGSRDLDEAHGNASKGGGKGDQAQLEPHRYRWLQMSYGVYRCRSRTTAVPPEPQQRQRPGTVRRGKGDGKGRDLGDSDQKKRACPICWPKNSVHESGRDQHQKYKETLQESDEKCHQIDREIKGKELHLKDFLRKRLVEVEGELRRDVPADHEDDGVARF</sequence>
<feature type="region of interest" description="Disordered" evidence="1">
    <location>
        <begin position="224"/>
        <end position="262"/>
    </location>
</feature>
<dbReference type="EMBL" id="LSRX01000047">
    <property type="protein sequence ID" value="OLQ12197.1"/>
    <property type="molecule type" value="Genomic_DNA"/>
</dbReference>
<feature type="compositionally biased region" description="Basic residues" evidence="1">
    <location>
        <begin position="17"/>
        <end position="27"/>
    </location>
</feature>
<keyword evidence="3" id="KW-1185">Reference proteome</keyword>